<sequence length="127" mass="14060">MGTLIHSPWQSDNLALDPWALRHSHRGNPTIFFLDSWHPRTITRQSDDVIIGFIASPAQASRQSDDLVPGFMALRQSHHDSLVAFTLAKVSPTLALSSPTISSSIPAFHCRSLAIPYSDHRLGFCEL</sequence>
<evidence type="ECO:0000313" key="1">
    <source>
        <dbReference type="EMBL" id="ERN15201.1"/>
    </source>
</evidence>
<dbReference type="HOGENOM" id="CLU_1973510_0_0_1"/>
<evidence type="ECO:0000313" key="2">
    <source>
        <dbReference type="Proteomes" id="UP000017836"/>
    </source>
</evidence>
<reference evidence="2" key="1">
    <citation type="journal article" date="2013" name="Science">
        <title>The Amborella genome and the evolution of flowering plants.</title>
        <authorList>
            <consortium name="Amborella Genome Project"/>
        </authorList>
    </citation>
    <scope>NUCLEOTIDE SEQUENCE [LARGE SCALE GENOMIC DNA]</scope>
</reference>
<name>U5CPV2_AMBTC</name>
<accession>U5CPV2</accession>
<keyword evidence="2" id="KW-1185">Reference proteome</keyword>
<proteinExistence type="predicted"/>
<dbReference type="Proteomes" id="UP000017836">
    <property type="component" value="Unassembled WGS sequence"/>
</dbReference>
<organism evidence="1 2">
    <name type="scientific">Amborella trichopoda</name>
    <dbReference type="NCBI Taxonomy" id="13333"/>
    <lineage>
        <taxon>Eukaryota</taxon>
        <taxon>Viridiplantae</taxon>
        <taxon>Streptophyta</taxon>
        <taxon>Embryophyta</taxon>
        <taxon>Tracheophyta</taxon>
        <taxon>Spermatophyta</taxon>
        <taxon>Magnoliopsida</taxon>
        <taxon>Amborellales</taxon>
        <taxon>Amborellaceae</taxon>
        <taxon>Amborella</taxon>
    </lineage>
</organism>
<gene>
    <name evidence="1" type="ORF">AMTR_s00056p00173510</name>
</gene>
<dbReference type="Gramene" id="ERN15201">
    <property type="protein sequence ID" value="ERN15201"/>
    <property type="gene ID" value="AMTR_s00056p00173510"/>
</dbReference>
<dbReference type="EMBL" id="KI392510">
    <property type="protein sequence ID" value="ERN15201.1"/>
    <property type="molecule type" value="Genomic_DNA"/>
</dbReference>
<dbReference type="AlphaFoldDB" id="U5CPV2"/>
<protein>
    <submittedName>
        <fullName evidence="1">Uncharacterized protein</fullName>
    </submittedName>
</protein>